<keyword evidence="5 7" id="KW-0472">Membrane</keyword>
<reference evidence="9" key="1">
    <citation type="journal article" date="2014" name="Int. J. Syst. Evol. Microbiol.">
        <title>Complete genome sequence of Corynebacterium casei LMG S-19264T (=DSM 44701T), isolated from a smear-ripened cheese.</title>
        <authorList>
            <consortium name="US DOE Joint Genome Institute (JGI-PGF)"/>
            <person name="Walter F."/>
            <person name="Albersmeier A."/>
            <person name="Kalinowski J."/>
            <person name="Ruckert C."/>
        </authorList>
    </citation>
    <scope>NUCLEOTIDE SEQUENCE</scope>
    <source>
        <strain evidence="9">CGMCC 1.15725</strain>
    </source>
</reference>
<dbReference type="InterPro" id="IPR049453">
    <property type="entry name" value="Memb_transporter_dom"/>
</dbReference>
<feature type="domain" description="Integral membrane bound transporter" evidence="8">
    <location>
        <begin position="407"/>
        <end position="532"/>
    </location>
</feature>
<comment type="similarity">
    <text evidence="6">Belongs to the YccS/YhfK family.</text>
</comment>
<dbReference type="Pfam" id="PF13515">
    <property type="entry name" value="FUSC_2"/>
    <property type="match status" value="1"/>
</dbReference>
<evidence type="ECO:0000256" key="4">
    <source>
        <dbReference type="ARBA" id="ARBA00022989"/>
    </source>
</evidence>
<dbReference type="EMBL" id="BMJQ01000004">
    <property type="protein sequence ID" value="GGF14747.1"/>
    <property type="molecule type" value="Genomic_DNA"/>
</dbReference>
<gene>
    <name evidence="9" type="ORF">GCM10011611_20640</name>
</gene>
<dbReference type="PANTHER" id="PTHR30509:SF9">
    <property type="entry name" value="MULTIDRUG RESISTANCE PROTEIN MDTO"/>
    <property type="match status" value="1"/>
</dbReference>
<organism evidence="9 10">
    <name type="scientific">Aliidongia dinghuensis</name>
    <dbReference type="NCBI Taxonomy" id="1867774"/>
    <lineage>
        <taxon>Bacteria</taxon>
        <taxon>Pseudomonadati</taxon>
        <taxon>Pseudomonadota</taxon>
        <taxon>Alphaproteobacteria</taxon>
        <taxon>Rhodospirillales</taxon>
        <taxon>Dongiaceae</taxon>
        <taxon>Aliidongia</taxon>
    </lineage>
</organism>
<keyword evidence="4 7" id="KW-1133">Transmembrane helix</keyword>
<keyword evidence="3 7" id="KW-0812">Transmembrane</keyword>
<protein>
    <recommendedName>
        <fullName evidence="8">Integral membrane bound transporter domain-containing protein</fullName>
    </recommendedName>
</protein>
<evidence type="ECO:0000259" key="8">
    <source>
        <dbReference type="Pfam" id="PF13515"/>
    </source>
</evidence>
<dbReference type="RefSeq" id="WP_189045230.1">
    <property type="nucleotide sequence ID" value="NZ_BMJQ01000004.1"/>
</dbReference>
<accession>A0A8J2YSN7</accession>
<name>A0A8J2YSN7_9PROT</name>
<dbReference type="PANTHER" id="PTHR30509">
    <property type="entry name" value="P-HYDROXYBENZOIC ACID EFFLUX PUMP SUBUNIT-RELATED"/>
    <property type="match status" value="1"/>
</dbReference>
<dbReference type="AlphaFoldDB" id="A0A8J2YSN7"/>
<evidence type="ECO:0000256" key="6">
    <source>
        <dbReference type="ARBA" id="ARBA00043993"/>
    </source>
</evidence>
<evidence type="ECO:0000256" key="7">
    <source>
        <dbReference type="SAM" id="Phobius"/>
    </source>
</evidence>
<keyword evidence="10" id="KW-1185">Reference proteome</keyword>
<feature type="transmembrane region" description="Helical" evidence="7">
    <location>
        <begin position="109"/>
        <end position="125"/>
    </location>
</feature>
<dbReference type="Proteomes" id="UP000646365">
    <property type="component" value="Unassembled WGS sequence"/>
</dbReference>
<feature type="transmembrane region" description="Helical" evidence="7">
    <location>
        <begin position="513"/>
        <end position="538"/>
    </location>
</feature>
<evidence type="ECO:0000256" key="3">
    <source>
        <dbReference type="ARBA" id="ARBA00022692"/>
    </source>
</evidence>
<evidence type="ECO:0000256" key="1">
    <source>
        <dbReference type="ARBA" id="ARBA00004651"/>
    </source>
</evidence>
<sequence length="728" mass="77435">MPLDLREISLAAGARAATASALPVLAGELLHRPELNWIAIIGFWTCLADVGGSNRTRSLSMGGFTLFAAIGNLLSFLVQDSTPLAVLLVLLWSFGASMIRLFGNAATTVGVLLTTDVLVSIGIPDPSPREALFRGALTIGGGLWAMGLALVLWPVHPNAASRRAIAACWRSVADFAAALGQVHGSSAPSEAEWGRLVRERRNHTRAAIETARATLADTRRRAPGQSDRGAGLVILAAEIDQIFAALIALSEVLELASALDRHPDIHFQVDAALNRLAAITRGLADAMTGGPLPQTTDIRAAARGLRRAVEAAEPRGTADLAAYRQAAGLFETIDGYAGHAALTIRGVAPDMPPASPGQLPPGQLKTLMPAERGRRFSDILATLRANFNFRSITFRHALRLAITAAVAVALTRSLLLTRGYWLTITAAVVLQPYLATTFRRTVERVVGSVAGGLVAALLGWMLPDPIAITVVIFPLAIATMALRPVNYTLFVFLLTPQFVLVAELFQTGGSGDLYLAALRAMHSLLGGALGLVAAYLLWPVREGLELQRQVARAIRTNRDLTLAAITQFVAGEPRPGLVAPRQVAGMASNNAEASLQRLIDEPHTGTRREEEPATTILTCLRRLAGVALALAYLPTDLVTGEGRAQLERLGDWLGSAMSAIADAVDRRMAPPELPPPPDIAALVPATPDEPPPEGAEHATERHLFEHEIARLTRQTHVLHAAGIRLAGF</sequence>
<evidence type="ECO:0000313" key="10">
    <source>
        <dbReference type="Proteomes" id="UP000646365"/>
    </source>
</evidence>
<proteinExistence type="inferred from homology"/>
<feature type="transmembrane region" description="Helical" evidence="7">
    <location>
        <begin position="131"/>
        <end position="153"/>
    </location>
</feature>
<feature type="transmembrane region" description="Helical" evidence="7">
    <location>
        <begin position="466"/>
        <end position="482"/>
    </location>
</feature>
<comment type="caution">
    <text evidence="9">The sequence shown here is derived from an EMBL/GenBank/DDBJ whole genome shotgun (WGS) entry which is preliminary data.</text>
</comment>
<evidence type="ECO:0000256" key="2">
    <source>
        <dbReference type="ARBA" id="ARBA00022475"/>
    </source>
</evidence>
<reference evidence="9" key="2">
    <citation type="submission" date="2020-09" db="EMBL/GenBank/DDBJ databases">
        <authorList>
            <person name="Sun Q."/>
            <person name="Zhou Y."/>
        </authorList>
    </citation>
    <scope>NUCLEOTIDE SEQUENCE</scope>
    <source>
        <strain evidence="9">CGMCC 1.15725</strain>
    </source>
</reference>
<evidence type="ECO:0000256" key="5">
    <source>
        <dbReference type="ARBA" id="ARBA00023136"/>
    </source>
</evidence>
<keyword evidence="2" id="KW-1003">Cell membrane</keyword>
<dbReference type="GO" id="GO:0005886">
    <property type="term" value="C:plasma membrane"/>
    <property type="evidence" value="ECO:0007669"/>
    <property type="project" value="UniProtKB-SubCell"/>
</dbReference>
<comment type="subcellular location">
    <subcellularLocation>
        <location evidence="1">Cell membrane</location>
        <topology evidence="1">Multi-pass membrane protein</topology>
    </subcellularLocation>
</comment>
<feature type="transmembrane region" description="Helical" evidence="7">
    <location>
        <begin position="489"/>
        <end position="507"/>
    </location>
</feature>
<evidence type="ECO:0000313" key="9">
    <source>
        <dbReference type="EMBL" id="GGF14747.1"/>
    </source>
</evidence>
<feature type="transmembrane region" description="Helical" evidence="7">
    <location>
        <begin position="420"/>
        <end position="438"/>
    </location>
</feature>